<reference evidence="3 4" key="1">
    <citation type="submission" date="2014-09" db="EMBL/GenBank/DDBJ databases">
        <title>Draft Genome Sequence of Draconibacterium sp. JN14CK-3.</title>
        <authorList>
            <person name="Dong C."/>
            <person name="Lai Q."/>
            <person name="Shao Z."/>
        </authorList>
    </citation>
    <scope>NUCLEOTIDE SEQUENCE [LARGE SCALE GENOMIC DNA]</scope>
    <source>
        <strain evidence="3 4">JN14CK-3</strain>
    </source>
</reference>
<comment type="caution">
    <text evidence="3">The sequence shown here is derived from an EMBL/GenBank/DDBJ whole genome shotgun (WGS) entry which is preliminary data.</text>
</comment>
<evidence type="ECO:0000313" key="4">
    <source>
        <dbReference type="Proteomes" id="UP000032544"/>
    </source>
</evidence>
<dbReference type="RefSeq" id="WP_045028893.1">
    <property type="nucleotide sequence ID" value="NZ_JRHC01000001.1"/>
</dbReference>
<keyword evidence="4" id="KW-1185">Reference proteome</keyword>
<dbReference type="STRING" id="1544798.LH29_07455"/>
<evidence type="ECO:0000256" key="1">
    <source>
        <dbReference type="ARBA" id="ARBA00006817"/>
    </source>
</evidence>
<dbReference type="CDD" id="cd07814">
    <property type="entry name" value="SRPBCC_CalC_Aha1-like"/>
    <property type="match status" value="1"/>
</dbReference>
<dbReference type="EMBL" id="JRHC01000001">
    <property type="protein sequence ID" value="KJF45217.1"/>
    <property type="molecule type" value="Genomic_DNA"/>
</dbReference>
<dbReference type="Pfam" id="PF08327">
    <property type="entry name" value="AHSA1"/>
    <property type="match status" value="1"/>
</dbReference>
<comment type="similarity">
    <text evidence="1">Belongs to the AHA1 family.</text>
</comment>
<dbReference type="Proteomes" id="UP000032544">
    <property type="component" value="Unassembled WGS sequence"/>
</dbReference>
<gene>
    <name evidence="3" type="ORF">LH29_07455</name>
</gene>
<accession>A0A0D8JEA6</accession>
<dbReference type="OrthoDB" id="2355173at2"/>
<organism evidence="3 4">
    <name type="scientific">Draconibacterium sediminis</name>
    <dbReference type="NCBI Taxonomy" id="1544798"/>
    <lineage>
        <taxon>Bacteria</taxon>
        <taxon>Pseudomonadati</taxon>
        <taxon>Bacteroidota</taxon>
        <taxon>Bacteroidia</taxon>
        <taxon>Marinilabiliales</taxon>
        <taxon>Prolixibacteraceae</taxon>
        <taxon>Draconibacterium</taxon>
    </lineage>
</organism>
<proteinExistence type="inferred from homology"/>
<dbReference type="AlphaFoldDB" id="A0A0D8JEA6"/>
<dbReference type="SUPFAM" id="SSF55961">
    <property type="entry name" value="Bet v1-like"/>
    <property type="match status" value="1"/>
</dbReference>
<protein>
    <recommendedName>
        <fullName evidence="2">Activator of Hsp90 ATPase homologue 1/2-like C-terminal domain-containing protein</fullName>
    </recommendedName>
</protein>
<sequence>MKKGDEIIVEQLLDTQIANVWTAITNLPQMKQWYFDNINHFQPETGSASQFVVQSGNRTFTHLWKVTEVNVPTEICYTWKYLEYPGESLVRFYLTDDNGQTKLTLTHTVLEDFPDDIQEFKNESWRAGWNYFLVDRLPAFLHKNKSKNK</sequence>
<name>A0A0D8JEA6_9BACT</name>
<dbReference type="Gene3D" id="3.30.530.20">
    <property type="match status" value="1"/>
</dbReference>
<evidence type="ECO:0000313" key="3">
    <source>
        <dbReference type="EMBL" id="KJF45217.1"/>
    </source>
</evidence>
<feature type="domain" description="Activator of Hsp90 ATPase homologue 1/2-like C-terminal" evidence="2">
    <location>
        <begin position="15"/>
        <end position="141"/>
    </location>
</feature>
<evidence type="ECO:0000259" key="2">
    <source>
        <dbReference type="Pfam" id="PF08327"/>
    </source>
</evidence>
<dbReference type="InterPro" id="IPR013538">
    <property type="entry name" value="ASHA1/2-like_C"/>
</dbReference>
<dbReference type="InterPro" id="IPR023393">
    <property type="entry name" value="START-like_dom_sf"/>
</dbReference>